<evidence type="ECO:0000313" key="3">
    <source>
        <dbReference type="Proteomes" id="UP000001208"/>
    </source>
</evidence>
<dbReference type="AlphaFoldDB" id="B3QY37"/>
<evidence type="ECO:0000256" key="1">
    <source>
        <dbReference type="SAM" id="SignalP"/>
    </source>
</evidence>
<proteinExistence type="predicted"/>
<feature type="chain" id="PRO_5002797863" description="Outer membrane protein beta-barrel domain-containing protein" evidence="1">
    <location>
        <begin position="26"/>
        <end position="238"/>
    </location>
</feature>
<keyword evidence="3" id="KW-1185">Reference proteome</keyword>
<sequence>MKMLLRLPVITPLLLLLLCSPLAYAESNISHKVSQYYFVKENNYSDASEDIYSPKYIPMNGISGSVGLTNTGFTASFNFIRLISPDLIGFASLCVSAAGDEDEQETYDYYTGEKIALNREKSMLLLPITIGVQQRLFRHDIESTLRPFVEIGAGPTFGLISDYDDNFFETFTGAANWGVNGFVGVGAYFGSNPTSLQGITFRYQFNYFAKSVEIIEDTPRRFFGNISLNIVFGMFFFE</sequence>
<evidence type="ECO:0000313" key="2">
    <source>
        <dbReference type="EMBL" id="ACF15003.1"/>
    </source>
</evidence>
<name>B3QY37_CHLT3</name>
<dbReference type="STRING" id="517418.Ctha_2554"/>
<dbReference type="EMBL" id="CP001100">
    <property type="protein sequence ID" value="ACF15003.1"/>
    <property type="molecule type" value="Genomic_DNA"/>
</dbReference>
<keyword evidence="1" id="KW-0732">Signal</keyword>
<protein>
    <recommendedName>
        <fullName evidence="4">Outer membrane protein beta-barrel domain-containing protein</fullName>
    </recommendedName>
</protein>
<dbReference type="eggNOG" id="COG3047">
    <property type="taxonomic scope" value="Bacteria"/>
</dbReference>
<gene>
    <name evidence="2" type="ordered locus">Ctha_2554</name>
</gene>
<dbReference type="KEGG" id="cts:Ctha_2554"/>
<dbReference type="HOGENOM" id="CLU_1164246_0_0_10"/>
<reference evidence="2 3" key="1">
    <citation type="submission" date="2008-06" db="EMBL/GenBank/DDBJ databases">
        <title>Complete sequence of Chloroherpeton thalassium ATCC 35110.</title>
        <authorList>
            <consortium name="US DOE Joint Genome Institute"/>
            <person name="Lucas S."/>
            <person name="Copeland A."/>
            <person name="Lapidus A."/>
            <person name="Glavina del Rio T."/>
            <person name="Dalin E."/>
            <person name="Tice H."/>
            <person name="Bruce D."/>
            <person name="Goodwin L."/>
            <person name="Pitluck S."/>
            <person name="Schmutz J."/>
            <person name="Larimer F."/>
            <person name="Land M."/>
            <person name="Hauser L."/>
            <person name="Kyrpides N."/>
            <person name="Mikhailova N."/>
            <person name="Liu Z."/>
            <person name="Li T."/>
            <person name="Zhao F."/>
            <person name="Overmann J."/>
            <person name="Bryant D.A."/>
            <person name="Richardson P."/>
        </authorList>
    </citation>
    <scope>NUCLEOTIDE SEQUENCE [LARGE SCALE GENOMIC DNA]</scope>
    <source>
        <strain evidence="3">ATCC 35110 / GB-78</strain>
    </source>
</reference>
<accession>B3QY37</accession>
<feature type="signal peptide" evidence="1">
    <location>
        <begin position="1"/>
        <end position="25"/>
    </location>
</feature>
<evidence type="ECO:0008006" key="4">
    <source>
        <dbReference type="Google" id="ProtNLM"/>
    </source>
</evidence>
<organism evidence="2 3">
    <name type="scientific">Chloroherpeton thalassium (strain ATCC 35110 / GB-78)</name>
    <dbReference type="NCBI Taxonomy" id="517418"/>
    <lineage>
        <taxon>Bacteria</taxon>
        <taxon>Pseudomonadati</taxon>
        <taxon>Chlorobiota</taxon>
        <taxon>Chlorobiia</taxon>
        <taxon>Chlorobiales</taxon>
        <taxon>Chloroherpetonaceae</taxon>
        <taxon>Chloroherpeton</taxon>
    </lineage>
</organism>
<dbReference type="Proteomes" id="UP000001208">
    <property type="component" value="Chromosome"/>
</dbReference>